<keyword evidence="3" id="KW-1185">Reference proteome</keyword>
<dbReference type="OrthoDB" id="690068at2759"/>
<evidence type="ECO:0000313" key="2">
    <source>
        <dbReference type="EMBL" id="CEP08415.1"/>
    </source>
</evidence>
<evidence type="ECO:0000256" key="1">
    <source>
        <dbReference type="SAM" id="MobiDB-lite"/>
    </source>
</evidence>
<reference evidence="2 3" key="1">
    <citation type="submission" date="2014-09" db="EMBL/GenBank/DDBJ databases">
        <authorList>
            <person name="Ellenberger Sabrina"/>
        </authorList>
    </citation>
    <scope>NUCLEOTIDE SEQUENCE [LARGE SCALE GENOMIC DNA]</scope>
    <source>
        <strain evidence="2 3">CBS 412.66</strain>
    </source>
</reference>
<dbReference type="Proteomes" id="UP000054107">
    <property type="component" value="Unassembled WGS sequence"/>
</dbReference>
<accession>A0A0B7MYV1</accession>
<gene>
    <name evidence="2" type="primary">PARPA_01726.1 scaffold 1359</name>
</gene>
<feature type="compositionally biased region" description="Polar residues" evidence="1">
    <location>
        <begin position="138"/>
        <end position="163"/>
    </location>
</feature>
<dbReference type="EMBL" id="LN719426">
    <property type="protein sequence ID" value="CEP08415.1"/>
    <property type="molecule type" value="Genomic_DNA"/>
</dbReference>
<protein>
    <submittedName>
        <fullName evidence="2">Uncharacterized protein</fullName>
    </submittedName>
</protein>
<sequence length="188" mass="21207">MDATTATTAAASGTTAATANASTVYNSLNLYTNSNRIMQQEAQAQYQHYPMLNQAQFYNASSHSNHLSDMMWDKQPLHPKPAHLGANDELASMPQHFRSHYYPYFPATTIENTTRNIKIEDEPPLFVSSAAEHSKITTNNEYLSDSPNKQQDLVENNASNQSVAVDDETYFEEEENDDDEDNNHARKR</sequence>
<evidence type="ECO:0000313" key="3">
    <source>
        <dbReference type="Proteomes" id="UP000054107"/>
    </source>
</evidence>
<feature type="compositionally biased region" description="Acidic residues" evidence="1">
    <location>
        <begin position="165"/>
        <end position="181"/>
    </location>
</feature>
<organism evidence="2 3">
    <name type="scientific">Parasitella parasitica</name>
    <dbReference type="NCBI Taxonomy" id="35722"/>
    <lineage>
        <taxon>Eukaryota</taxon>
        <taxon>Fungi</taxon>
        <taxon>Fungi incertae sedis</taxon>
        <taxon>Mucoromycota</taxon>
        <taxon>Mucoromycotina</taxon>
        <taxon>Mucoromycetes</taxon>
        <taxon>Mucorales</taxon>
        <taxon>Mucorineae</taxon>
        <taxon>Mucoraceae</taxon>
        <taxon>Parasitella</taxon>
    </lineage>
</organism>
<dbReference type="STRING" id="35722.A0A0B7MYV1"/>
<name>A0A0B7MYV1_9FUNG</name>
<dbReference type="AlphaFoldDB" id="A0A0B7MYV1"/>
<feature type="region of interest" description="Disordered" evidence="1">
    <location>
        <begin position="138"/>
        <end position="188"/>
    </location>
</feature>
<proteinExistence type="predicted"/>